<reference evidence="4" key="2">
    <citation type="submission" date="2022-08" db="UniProtKB">
        <authorList>
            <consortium name="EnsemblMetazoa"/>
        </authorList>
    </citation>
    <scope>IDENTIFICATION</scope>
    <source>
        <strain evidence="4">STECLA/ALBI9_A</strain>
    </source>
</reference>
<evidence type="ECO:0000256" key="1">
    <source>
        <dbReference type="ARBA" id="ARBA00023157"/>
    </source>
</evidence>
<feature type="compositionally biased region" description="Acidic residues" evidence="3">
    <location>
        <begin position="383"/>
        <end position="392"/>
    </location>
</feature>
<keyword evidence="1 2" id="KW-1015">Disulfide bond</keyword>
<organism evidence="4 5">
    <name type="scientific">Anopheles albimanus</name>
    <name type="common">New world malaria mosquito</name>
    <dbReference type="NCBI Taxonomy" id="7167"/>
    <lineage>
        <taxon>Eukaryota</taxon>
        <taxon>Metazoa</taxon>
        <taxon>Ecdysozoa</taxon>
        <taxon>Arthropoda</taxon>
        <taxon>Hexapoda</taxon>
        <taxon>Insecta</taxon>
        <taxon>Pterygota</taxon>
        <taxon>Neoptera</taxon>
        <taxon>Endopterygota</taxon>
        <taxon>Diptera</taxon>
        <taxon>Nematocera</taxon>
        <taxon>Culicoidea</taxon>
        <taxon>Culicidae</taxon>
        <taxon>Anophelinae</taxon>
        <taxon>Anopheles</taxon>
    </lineage>
</organism>
<dbReference type="VEuPathDB" id="VectorBase:AALB017575"/>
<feature type="compositionally biased region" description="Acidic residues" evidence="3">
    <location>
        <begin position="474"/>
        <end position="484"/>
    </location>
</feature>
<evidence type="ECO:0000313" key="4">
    <source>
        <dbReference type="EnsemblMetazoa" id="AALB009025-PA"/>
    </source>
</evidence>
<feature type="compositionally biased region" description="Basic and acidic residues" evidence="3">
    <location>
        <begin position="40"/>
        <end position="51"/>
    </location>
</feature>
<feature type="region of interest" description="Disordered" evidence="3">
    <location>
        <begin position="32"/>
        <end position="121"/>
    </location>
</feature>
<evidence type="ECO:0000313" key="5">
    <source>
        <dbReference type="Proteomes" id="UP000069272"/>
    </source>
</evidence>
<dbReference type="EnsemblMetazoa" id="AALB009025-RA">
    <property type="protein sequence ID" value="AALB009025-PA"/>
    <property type="gene ID" value="AALB009025"/>
</dbReference>
<dbReference type="SMART" id="SM00192">
    <property type="entry name" value="LDLa"/>
    <property type="match status" value="2"/>
</dbReference>
<feature type="compositionally biased region" description="Acidic residues" evidence="3">
    <location>
        <begin position="72"/>
        <end position="111"/>
    </location>
</feature>
<feature type="disulfide bond" evidence="2">
    <location>
        <begin position="464"/>
        <end position="479"/>
    </location>
</feature>
<dbReference type="InterPro" id="IPR023415">
    <property type="entry name" value="LDLR_class-A_CS"/>
</dbReference>
<protein>
    <recommendedName>
        <fullName evidence="6">SEA domain-containing protein</fullName>
    </recommendedName>
</protein>
<dbReference type="STRING" id="7167.A0A182FR50"/>
<dbReference type="Gene3D" id="4.10.400.10">
    <property type="entry name" value="Low-density Lipoprotein Receptor"/>
    <property type="match status" value="1"/>
</dbReference>
<name>A0A182FR50_ANOAL</name>
<dbReference type="InterPro" id="IPR002172">
    <property type="entry name" value="LDrepeatLR_classA_rpt"/>
</dbReference>
<dbReference type="PROSITE" id="PS01209">
    <property type="entry name" value="LDLRA_1"/>
    <property type="match status" value="1"/>
</dbReference>
<accession>A0A182FR50</accession>
<keyword evidence="5" id="KW-1185">Reference proteome</keyword>
<dbReference type="InterPro" id="IPR036055">
    <property type="entry name" value="LDL_receptor-like_sf"/>
</dbReference>
<dbReference type="SUPFAM" id="SSF57424">
    <property type="entry name" value="LDL receptor-like module"/>
    <property type="match status" value="1"/>
</dbReference>
<evidence type="ECO:0000256" key="3">
    <source>
        <dbReference type="SAM" id="MobiDB-lite"/>
    </source>
</evidence>
<feature type="region of interest" description="Disordered" evidence="3">
    <location>
        <begin position="460"/>
        <end position="484"/>
    </location>
</feature>
<feature type="compositionally biased region" description="Low complexity" evidence="3">
    <location>
        <begin position="369"/>
        <end position="382"/>
    </location>
</feature>
<comment type="caution">
    <text evidence="2">Lacks conserved residue(s) required for the propagation of feature annotation.</text>
</comment>
<evidence type="ECO:0008006" key="6">
    <source>
        <dbReference type="Google" id="ProtNLM"/>
    </source>
</evidence>
<evidence type="ECO:0000256" key="2">
    <source>
        <dbReference type="PROSITE-ProRule" id="PRU00124"/>
    </source>
</evidence>
<proteinExistence type="predicted"/>
<feature type="compositionally biased region" description="Basic residues" evidence="3">
    <location>
        <begin position="153"/>
        <end position="163"/>
    </location>
</feature>
<dbReference type="PRINTS" id="PR00261">
    <property type="entry name" value="LDLRECEPTOR"/>
</dbReference>
<dbReference type="AlphaFoldDB" id="A0A182FR50"/>
<feature type="compositionally biased region" description="Polar residues" evidence="3">
    <location>
        <begin position="187"/>
        <end position="199"/>
    </location>
</feature>
<feature type="region of interest" description="Disordered" evidence="3">
    <location>
        <begin position="134"/>
        <end position="218"/>
    </location>
</feature>
<dbReference type="CDD" id="cd00112">
    <property type="entry name" value="LDLa"/>
    <property type="match status" value="2"/>
</dbReference>
<feature type="region of interest" description="Disordered" evidence="3">
    <location>
        <begin position="361"/>
        <end position="402"/>
    </location>
</feature>
<dbReference type="VEuPathDB" id="VectorBase:AALB20_034828"/>
<reference evidence="4 5" key="1">
    <citation type="journal article" date="2017" name="G3 (Bethesda)">
        <title>The Physical Genome Mapping of Anopheles albimanus Corrected Scaffold Misassemblies and Identified Interarm Rearrangements in Genus Anopheles.</title>
        <authorList>
            <person name="Artemov G.N."/>
            <person name="Peery A.N."/>
            <person name="Jiang X."/>
            <person name="Tu Z."/>
            <person name="Stegniy V.N."/>
            <person name="Sharakhova M.V."/>
            <person name="Sharakhov I.V."/>
        </authorList>
    </citation>
    <scope>NUCLEOTIDE SEQUENCE [LARGE SCALE GENOMIC DNA]</scope>
    <source>
        <strain evidence="4 5">ALBI9_A</strain>
    </source>
</reference>
<feature type="compositionally biased region" description="Polar residues" evidence="3">
    <location>
        <begin position="134"/>
        <end position="147"/>
    </location>
</feature>
<dbReference type="Proteomes" id="UP000069272">
    <property type="component" value="Chromosome 2R"/>
</dbReference>
<dbReference type="PROSITE" id="PS50068">
    <property type="entry name" value="LDLRA_2"/>
    <property type="match status" value="2"/>
</dbReference>
<sequence length="484" mass="53171">MAYLFKPYDSDLVFEDESSQLAASAAAAALSDTKPLLLDDIDRSPAGRSVEDMLLAVRGPTDDTVDPWDGADLSDDGDDEEEDESELGDEEEPELDESENEIGDPSQDNEDGAGQGWLMRSVKRIKRSLDSLWTSTDGAGSAQQQPNDTKRAQGIRKVKKTKKSNQEKKNKQKKKQKLKKTELETPSGVSEPSTVTVTSKARKAHPAGTAKDRLPAAQSLTAPATKFAGKSGRFVGVRPKRQYDYGPIDNEGSGDLGEGSGEPPLWVNYKLQLTIPEPYRDSFRKVDQSDERILRYQADLSRLVNDVALLDVEATITRMEPYTLNKQLTLVTANFDAPQNIDLDELEENIIKQLQGPGYSLRSDGVALTPTSDDGDGTTTSFPDEEEDDDTPETTVGPAQENKCRGDDQYRCGQTEVYICDVQKCDGNVDCPNGEDESAEECPSDCRPDEIFCDRKCLSPEKRCDRTPDCSNGIDEEGCSPEGK</sequence>